<feature type="transmembrane region" description="Helical" evidence="1">
    <location>
        <begin position="102"/>
        <end position="122"/>
    </location>
</feature>
<dbReference type="EMBL" id="ANOG01000460">
    <property type="protein sequence ID" value="EMI19911.1"/>
    <property type="molecule type" value="Genomic_DNA"/>
</dbReference>
<comment type="caution">
    <text evidence="3">The sequence shown here is derived from an EMBL/GenBank/DDBJ whole genome shotgun (WGS) entry which is preliminary data.</text>
</comment>
<feature type="transmembrane region" description="Helical" evidence="1">
    <location>
        <begin position="32"/>
        <end position="54"/>
    </location>
</feature>
<keyword evidence="4" id="KW-1185">Reference proteome</keyword>
<feature type="transmembrane region" description="Helical" evidence="1">
    <location>
        <begin position="74"/>
        <end position="95"/>
    </location>
</feature>
<evidence type="ECO:0000259" key="2">
    <source>
        <dbReference type="Pfam" id="PF00892"/>
    </source>
</evidence>
<feature type="transmembrane region" description="Helical" evidence="1">
    <location>
        <begin position="128"/>
        <end position="149"/>
    </location>
</feature>
<feature type="transmembrane region" description="Helical" evidence="1">
    <location>
        <begin position="161"/>
        <end position="182"/>
    </location>
</feature>
<keyword evidence="1" id="KW-0812">Transmembrane</keyword>
<dbReference type="InterPro" id="IPR000620">
    <property type="entry name" value="EamA_dom"/>
</dbReference>
<dbReference type="SUPFAM" id="SSF103481">
    <property type="entry name" value="Multidrug resistance efflux transporter EmrE"/>
    <property type="match status" value="1"/>
</dbReference>
<name>M5RL52_9BACT</name>
<keyword evidence="1" id="KW-0472">Membrane</keyword>
<evidence type="ECO:0000313" key="3">
    <source>
        <dbReference type="EMBL" id="EMI19911.1"/>
    </source>
</evidence>
<dbReference type="AlphaFoldDB" id="M5RL52"/>
<accession>M5RL52</accession>
<dbReference type="PATRIC" id="fig|1265738.3.peg.3155"/>
<sequence length="242" mass="26478">MTWIGLSAISAVLLGFYDVTKKIAVRKNAVPIVLLISVSVGAAIWMPFICWSLISPTSVPHPILKVDSLSFRQHGLLLAKSVLVGASWTFAFFALKRLPLSIAAPIRSTSPFWTIAMASLVLGERPTGTQWIGIVIVLLAFWAFSAVSLREGVSFKSDRGVAMMVTATILGALSSIYDKYLLQTVLIAPSTVQAWFSVYLVPVMVPMAVIWWRSGQKTKITSYRRTRYSSGDGRFLASALCC</sequence>
<gene>
    <name evidence="3" type="ORF">RMSM_03159</name>
</gene>
<organism evidence="3 4">
    <name type="scientific">Rhodopirellula maiorica SM1</name>
    <dbReference type="NCBI Taxonomy" id="1265738"/>
    <lineage>
        <taxon>Bacteria</taxon>
        <taxon>Pseudomonadati</taxon>
        <taxon>Planctomycetota</taxon>
        <taxon>Planctomycetia</taxon>
        <taxon>Pirellulales</taxon>
        <taxon>Pirellulaceae</taxon>
        <taxon>Novipirellula</taxon>
    </lineage>
</organism>
<dbReference type="GO" id="GO:0016020">
    <property type="term" value="C:membrane"/>
    <property type="evidence" value="ECO:0007669"/>
    <property type="project" value="InterPro"/>
</dbReference>
<reference evidence="3 4" key="1">
    <citation type="journal article" date="2013" name="Mar. Genomics">
        <title>Expression of sulfatases in Rhodopirellula baltica and the diversity of sulfatases in the genus Rhodopirellula.</title>
        <authorList>
            <person name="Wegner C.E."/>
            <person name="Richter-Heitmann T."/>
            <person name="Klindworth A."/>
            <person name="Klockow C."/>
            <person name="Richter M."/>
            <person name="Achstetter T."/>
            <person name="Glockner F.O."/>
            <person name="Harder J."/>
        </authorList>
    </citation>
    <scope>NUCLEOTIDE SEQUENCE [LARGE SCALE GENOMIC DNA]</scope>
    <source>
        <strain evidence="3 4">SM1</strain>
    </source>
</reference>
<dbReference type="PANTHER" id="PTHR22911">
    <property type="entry name" value="ACYL-MALONYL CONDENSING ENZYME-RELATED"/>
    <property type="match status" value="1"/>
</dbReference>
<dbReference type="PANTHER" id="PTHR22911:SF137">
    <property type="entry name" value="SOLUTE CARRIER FAMILY 35 MEMBER G2-RELATED"/>
    <property type="match status" value="1"/>
</dbReference>
<evidence type="ECO:0000313" key="4">
    <source>
        <dbReference type="Proteomes" id="UP000011991"/>
    </source>
</evidence>
<keyword evidence="1" id="KW-1133">Transmembrane helix</keyword>
<dbReference type="Gene3D" id="1.10.3730.20">
    <property type="match status" value="1"/>
</dbReference>
<protein>
    <submittedName>
        <fullName evidence="3">Permease</fullName>
    </submittedName>
</protein>
<evidence type="ECO:0000256" key="1">
    <source>
        <dbReference type="SAM" id="Phobius"/>
    </source>
</evidence>
<feature type="domain" description="EamA" evidence="2">
    <location>
        <begin position="2"/>
        <end position="142"/>
    </location>
</feature>
<dbReference type="RefSeq" id="WP_008697394.1">
    <property type="nucleotide sequence ID" value="NZ_ANOG01000460.1"/>
</dbReference>
<feature type="transmembrane region" description="Helical" evidence="1">
    <location>
        <begin position="194"/>
        <end position="212"/>
    </location>
</feature>
<proteinExistence type="predicted"/>
<dbReference type="Pfam" id="PF00892">
    <property type="entry name" value="EamA"/>
    <property type="match status" value="1"/>
</dbReference>
<dbReference type="Proteomes" id="UP000011991">
    <property type="component" value="Unassembled WGS sequence"/>
</dbReference>
<dbReference type="InterPro" id="IPR037185">
    <property type="entry name" value="EmrE-like"/>
</dbReference>